<evidence type="ECO:0000259" key="1">
    <source>
        <dbReference type="Pfam" id="PF00561"/>
    </source>
</evidence>
<reference evidence="3" key="1">
    <citation type="submission" date="2014-12" db="EMBL/GenBank/DDBJ databases">
        <title>Genome Sequence of Valsa Canker Pathogens Uncovers a Specific Adaption of Colonization on Woody Bark.</title>
        <authorList>
            <person name="Yin Z."/>
            <person name="Liu H."/>
            <person name="Gao X."/>
            <person name="Li Z."/>
            <person name="Song N."/>
            <person name="Ke X."/>
            <person name="Dai Q."/>
            <person name="Wu Y."/>
            <person name="Sun Y."/>
            <person name="Xu J.-R."/>
            <person name="Kang Z.K."/>
            <person name="Wang L."/>
            <person name="Huang L."/>
        </authorList>
    </citation>
    <scope>NUCLEOTIDE SEQUENCE [LARGE SCALE GENOMIC DNA]</scope>
    <source>
        <strain evidence="3">SXYL134</strain>
    </source>
</reference>
<dbReference type="GO" id="GO:0047372">
    <property type="term" value="F:monoacylglycerol lipase activity"/>
    <property type="evidence" value="ECO:0007669"/>
    <property type="project" value="TreeGrafter"/>
</dbReference>
<dbReference type="GO" id="GO:0046464">
    <property type="term" value="P:acylglycerol catabolic process"/>
    <property type="evidence" value="ECO:0007669"/>
    <property type="project" value="TreeGrafter"/>
</dbReference>
<evidence type="ECO:0000313" key="2">
    <source>
        <dbReference type="EMBL" id="KUI52791.1"/>
    </source>
</evidence>
<feature type="domain" description="AB hydrolase-1" evidence="1">
    <location>
        <begin position="24"/>
        <end position="138"/>
    </location>
</feature>
<dbReference type="AlphaFoldDB" id="A0A194UMA9"/>
<dbReference type="STRING" id="694573.A0A194UMA9"/>
<dbReference type="Gene3D" id="3.40.50.1820">
    <property type="entry name" value="alpha/beta hydrolase"/>
    <property type="match status" value="1"/>
</dbReference>
<dbReference type="SUPFAM" id="SSF53474">
    <property type="entry name" value="alpha/beta-Hydrolases"/>
    <property type="match status" value="1"/>
</dbReference>
<dbReference type="PANTHER" id="PTHR43798:SF5">
    <property type="entry name" value="MONOACYLGLYCEROL LIPASE ABHD6"/>
    <property type="match status" value="1"/>
</dbReference>
<dbReference type="Proteomes" id="UP000078576">
    <property type="component" value="Unassembled WGS sequence"/>
</dbReference>
<gene>
    <name evidence="2" type="ORF">VP1G_00282</name>
</gene>
<keyword evidence="3" id="KW-1185">Reference proteome</keyword>
<dbReference type="InterPro" id="IPR000073">
    <property type="entry name" value="AB_hydrolase_1"/>
</dbReference>
<organism evidence="2 3">
    <name type="scientific">Cytospora mali</name>
    <name type="common">Apple Valsa canker fungus</name>
    <name type="synonym">Valsa mali</name>
    <dbReference type="NCBI Taxonomy" id="578113"/>
    <lineage>
        <taxon>Eukaryota</taxon>
        <taxon>Fungi</taxon>
        <taxon>Dikarya</taxon>
        <taxon>Ascomycota</taxon>
        <taxon>Pezizomycotina</taxon>
        <taxon>Sordariomycetes</taxon>
        <taxon>Sordariomycetidae</taxon>
        <taxon>Diaporthales</taxon>
        <taxon>Cytosporaceae</taxon>
        <taxon>Cytospora</taxon>
    </lineage>
</organism>
<dbReference type="PANTHER" id="PTHR43798">
    <property type="entry name" value="MONOACYLGLYCEROL LIPASE"/>
    <property type="match status" value="1"/>
</dbReference>
<name>A0A194UMA9_CYTMA</name>
<dbReference type="Pfam" id="PF00561">
    <property type="entry name" value="Abhydrolase_1"/>
    <property type="match status" value="1"/>
</dbReference>
<accession>A0A194UMA9</accession>
<sequence>MSGNQETLVDSHLPHLSINPEKQPTILLIHGAFDTKNTWDPIHPYLSEYHFLIPTLPGHDDSSTSPVIGELTLQTTSERLYQLVTAKAHNGQTHVVGHSFGANIALHFISHYTDQILSVFVSGTAGFYPSSMTPYGLWIDGILSYAMPRRLVEYLIDVDPRLWETSSFGNFRSLELCKAISNILMIPVEDEVLIPAVAQEELKKRQVRAIAVAATKKGVLPTNDNVERAKAVAQRLGGIAAEVPTMRHAFVIQDPELFARIVAAWIEGEVLPEGMHPSVKLILSGVSSWGVLRNQRNTYSPESWWHLRQPDHLFLDGFCW</sequence>
<dbReference type="InterPro" id="IPR029058">
    <property type="entry name" value="AB_hydrolase_fold"/>
</dbReference>
<proteinExistence type="predicted"/>
<evidence type="ECO:0000313" key="3">
    <source>
        <dbReference type="Proteomes" id="UP000078576"/>
    </source>
</evidence>
<dbReference type="InterPro" id="IPR050266">
    <property type="entry name" value="AB_hydrolase_sf"/>
</dbReference>
<protein>
    <submittedName>
        <fullName evidence="2">Lipase 3</fullName>
    </submittedName>
</protein>
<dbReference type="GO" id="GO:0016020">
    <property type="term" value="C:membrane"/>
    <property type="evidence" value="ECO:0007669"/>
    <property type="project" value="TreeGrafter"/>
</dbReference>
<dbReference type="OrthoDB" id="8119704at2759"/>
<dbReference type="EMBL" id="KN714666">
    <property type="protein sequence ID" value="KUI52791.1"/>
    <property type="molecule type" value="Genomic_DNA"/>
</dbReference>